<evidence type="ECO:0000313" key="2">
    <source>
        <dbReference type="Proteomes" id="UP000887565"/>
    </source>
</evidence>
<reference evidence="3" key="1">
    <citation type="submission" date="2022-11" db="UniProtKB">
        <authorList>
            <consortium name="WormBaseParasite"/>
        </authorList>
    </citation>
    <scope>IDENTIFICATION</scope>
</reference>
<evidence type="ECO:0000313" key="3">
    <source>
        <dbReference type="WBParaSite" id="nRc.2.0.1.t32199-RA"/>
    </source>
</evidence>
<dbReference type="WBParaSite" id="nRc.2.0.1.t32199-RA">
    <property type="protein sequence ID" value="nRc.2.0.1.t32199-RA"/>
    <property type="gene ID" value="nRc.2.0.1.g32199"/>
</dbReference>
<name>A0A915K1K4_ROMCU</name>
<keyword evidence="1" id="KW-1133">Transmembrane helix</keyword>
<feature type="transmembrane region" description="Helical" evidence="1">
    <location>
        <begin position="58"/>
        <end position="76"/>
    </location>
</feature>
<accession>A0A915K1K4</accession>
<proteinExistence type="predicted"/>
<dbReference type="AlphaFoldDB" id="A0A915K1K4"/>
<protein>
    <submittedName>
        <fullName evidence="3">Transmembrane protein</fullName>
    </submittedName>
</protein>
<dbReference type="Proteomes" id="UP000887565">
    <property type="component" value="Unplaced"/>
</dbReference>
<organism evidence="2 3">
    <name type="scientific">Romanomermis culicivorax</name>
    <name type="common">Nematode worm</name>
    <dbReference type="NCBI Taxonomy" id="13658"/>
    <lineage>
        <taxon>Eukaryota</taxon>
        <taxon>Metazoa</taxon>
        <taxon>Ecdysozoa</taxon>
        <taxon>Nematoda</taxon>
        <taxon>Enoplea</taxon>
        <taxon>Dorylaimia</taxon>
        <taxon>Mermithida</taxon>
        <taxon>Mermithoidea</taxon>
        <taxon>Mermithidae</taxon>
        <taxon>Romanomermis</taxon>
    </lineage>
</organism>
<keyword evidence="1" id="KW-0812">Transmembrane</keyword>
<keyword evidence="1" id="KW-0472">Membrane</keyword>
<evidence type="ECO:0000256" key="1">
    <source>
        <dbReference type="SAM" id="Phobius"/>
    </source>
</evidence>
<sequence length="107" mass="12302">MEKTKVMKWWETIKGNHVKILVGTKRNVIPRQTLSVNLRSNLTLGEGSFLSTSPTSTAASFPKFVLLFLGTIIYFYSRIKWRPLTKEKRIKQSHLPRKAPAFLDVVI</sequence>
<keyword evidence="2" id="KW-1185">Reference proteome</keyword>